<accession>A0A849VTB4</accession>
<dbReference type="InterPro" id="IPR050287">
    <property type="entry name" value="MTA/SAH_deaminase"/>
</dbReference>
<evidence type="ECO:0000256" key="2">
    <source>
        <dbReference type="ARBA" id="ARBA00022801"/>
    </source>
</evidence>
<dbReference type="EMBL" id="JABUMX010000004">
    <property type="protein sequence ID" value="NTS33212.1"/>
    <property type="molecule type" value="Genomic_DNA"/>
</dbReference>
<dbReference type="InterPro" id="IPR011059">
    <property type="entry name" value="Metal-dep_hydrolase_composite"/>
</dbReference>
<dbReference type="SUPFAM" id="SSF51556">
    <property type="entry name" value="Metallo-dependent hydrolases"/>
    <property type="match status" value="1"/>
</dbReference>
<dbReference type="Pfam" id="PF01979">
    <property type="entry name" value="Amidohydro_1"/>
    <property type="match status" value="1"/>
</dbReference>
<keyword evidence="2 4" id="KW-0378">Hydrolase</keyword>
<organism evidence="4 5">
    <name type="scientific">Phyllobacterium pellucidum</name>
    <dbReference type="NCBI Taxonomy" id="2740464"/>
    <lineage>
        <taxon>Bacteria</taxon>
        <taxon>Pseudomonadati</taxon>
        <taxon>Pseudomonadota</taxon>
        <taxon>Alphaproteobacteria</taxon>
        <taxon>Hyphomicrobiales</taxon>
        <taxon>Phyllobacteriaceae</taxon>
        <taxon>Phyllobacterium</taxon>
    </lineage>
</organism>
<name>A0A849VTB4_9HYPH</name>
<feature type="domain" description="Amidohydrolase-related" evidence="3">
    <location>
        <begin position="60"/>
        <end position="429"/>
    </location>
</feature>
<dbReference type="AlphaFoldDB" id="A0A849VTB4"/>
<gene>
    <name evidence="4" type="ORF">HQ945_18325</name>
</gene>
<sequence>MTEKVTVIRDAAWIVAWDAETDAHIYMNDGDVAFSSAGVMQVGGHYVGAINEEISGTNLMVMPGLVNIHCHSGDEPLAKGLFEDAGTPALWGNALYEFSALLDADEDAQVAAQTVMLGDLMRSGVTTMLDIAGDHPRWISTMAESGLRGYLAPGFRQAQWRVVESHRLDFDWDDAAGNDRFRQALTLVDEISAHESGRLQGVVAPSQIETCRPELMAEAADEARRRGAPITIHAAQTMTEHEELLRRHGRTAIQHLDAIGILGPDLILGHCIFADHHSWTRQRTRNDIVRLSETGTAVAHCPVTFARSGMTLETIGAYQRAGVTIGIGTDSYPFNMLEEMRQALICARIAGRNFAEIDTQGVFNAATIGGAKALGRDDIGRLEVGAKADLVLIDIATPGMQPVHDPLRNLLHCAAERAVRDVFVDGSAVVRNHAVANLDYEGAVRELQDAQKRMIARSSAGGPAFGKGARLSLAVK</sequence>
<dbReference type="Gene3D" id="2.30.40.10">
    <property type="entry name" value="Urease, subunit C, domain 1"/>
    <property type="match status" value="1"/>
</dbReference>
<dbReference type="GO" id="GO:0016810">
    <property type="term" value="F:hydrolase activity, acting on carbon-nitrogen (but not peptide) bonds"/>
    <property type="evidence" value="ECO:0007669"/>
    <property type="project" value="InterPro"/>
</dbReference>
<dbReference type="PANTHER" id="PTHR43794:SF11">
    <property type="entry name" value="AMIDOHYDROLASE-RELATED DOMAIN-CONTAINING PROTEIN"/>
    <property type="match status" value="1"/>
</dbReference>
<dbReference type="InterPro" id="IPR006680">
    <property type="entry name" value="Amidohydro-rel"/>
</dbReference>
<protein>
    <submittedName>
        <fullName evidence="4">Amidohydrolase family protein</fullName>
    </submittedName>
</protein>
<dbReference type="InterPro" id="IPR032466">
    <property type="entry name" value="Metal_Hydrolase"/>
</dbReference>
<comment type="similarity">
    <text evidence="1">Belongs to the metallo-dependent hydrolases superfamily. ATZ/TRZ family.</text>
</comment>
<evidence type="ECO:0000259" key="3">
    <source>
        <dbReference type="Pfam" id="PF01979"/>
    </source>
</evidence>
<evidence type="ECO:0000313" key="4">
    <source>
        <dbReference type="EMBL" id="NTS33212.1"/>
    </source>
</evidence>
<keyword evidence="5" id="KW-1185">Reference proteome</keyword>
<reference evidence="4 5" key="1">
    <citation type="submission" date="2020-05" db="EMBL/GenBank/DDBJ databases">
        <authorList>
            <person name="Kim M.K."/>
        </authorList>
    </citation>
    <scope>NUCLEOTIDE SEQUENCE [LARGE SCALE GENOMIC DNA]</scope>
    <source>
        <strain evidence="4 5">BT25</strain>
    </source>
</reference>
<dbReference type="RefSeq" id="WP_113281231.1">
    <property type="nucleotide sequence ID" value="NZ_JABUMX010000004.1"/>
</dbReference>
<dbReference type="Proteomes" id="UP000550508">
    <property type="component" value="Unassembled WGS sequence"/>
</dbReference>
<evidence type="ECO:0000256" key="1">
    <source>
        <dbReference type="ARBA" id="ARBA00006745"/>
    </source>
</evidence>
<dbReference type="PANTHER" id="PTHR43794">
    <property type="entry name" value="AMINOHYDROLASE SSNA-RELATED"/>
    <property type="match status" value="1"/>
</dbReference>
<comment type="caution">
    <text evidence="4">The sequence shown here is derived from an EMBL/GenBank/DDBJ whole genome shotgun (WGS) entry which is preliminary data.</text>
</comment>
<evidence type="ECO:0000313" key="5">
    <source>
        <dbReference type="Proteomes" id="UP000550508"/>
    </source>
</evidence>
<dbReference type="SUPFAM" id="SSF51338">
    <property type="entry name" value="Composite domain of metallo-dependent hydrolases"/>
    <property type="match status" value="1"/>
</dbReference>
<proteinExistence type="inferred from homology"/>
<dbReference type="Gene3D" id="3.20.20.140">
    <property type="entry name" value="Metal-dependent hydrolases"/>
    <property type="match status" value="1"/>
</dbReference>